<feature type="region of interest" description="Disordered" evidence="1">
    <location>
        <begin position="1"/>
        <end position="22"/>
    </location>
</feature>
<evidence type="ECO:0000313" key="3">
    <source>
        <dbReference type="Proteomes" id="UP000693970"/>
    </source>
</evidence>
<reference evidence="2" key="1">
    <citation type="journal article" date="2021" name="Sci. Rep.">
        <title>Diploid genomic architecture of Nitzschia inconspicua, an elite biomass production diatom.</title>
        <authorList>
            <person name="Oliver A."/>
            <person name="Podell S."/>
            <person name="Pinowska A."/>
            <person name="Traller J.C."/>
            <person name="Smith S.R."/>
            <person name="McClure R."/>
            <person name="Beliaev A."/>
            <person name="Bohutskyi P."/>
            <person name="Hill E.A."/>
            <person name="Rabines A."/>
            <person name="Zheng H."/>
            <person name="Allen L.Z."/>
            <person name="Kuo A."/>
            <person name="Grigoriev I.V."/>
            <person name="Allen A.E."/>
            <person name="Hazlebeck D."/>
            <person name="Allen E.E."/>
        </authorList>
    </citation>
    <scope>NUCLEOTIDE SEQUENCE</scope>
    <source>
        <strain evidence="2">Hildebrandi</strain>
    </source>
</reference>
<name>A0A9K3Q0J3_9STRA</name>
<proteinExistence type="predicted"/>
<accession>A0A9K3Q0J3</accession>
<sequence length="118" mass="13727">MGTTCSQARTQYKGPKPRPLDHDQWAESRIRLYKEVYPALCDEDCSWMKRTRGALVITGEDEKDIESPNAKVHRFKTEEALQKFIEDRLLVNTEVIRWYNIYAVPQCDTLLKDTFASG</sequence>
<organism evidence="2 3">
    <name type="scientific">Nitzschia inconspicua</name>
    <dbReference type="NCBI Taxonomy" id="303405"/>
    <lineage>
        <taxon>Eukaryota</taxon>
        <taxon>Sar</taxon>
        <taxon>Stramenopiles</taxon>
        <taxon>Ochrophyta</taxon>
        <taxon>Bacillariophyta</taxon>
        <taxon>Bacillariophyceae</taxon>
        <taxon>Bacillariophycidae</taxon>
        <taxon>Bacillariales</taxon>
        <taxon>Bacillariaceae</taxon>
        <taxon>Nitzschia</taxon>
    </lineage>
</organism>
<reference evidence="2" key="2">
    <citation type="submission" date="2021-04" db="EMBL/GenBank/DDBJ databases">
        <authorList>
            <person name="Podell S."/>
        </authorList>
    </citation>
    <scope>NUCLEOTIDE SEQUENCE</scope>
    <source>
        <strain evidence="2">Hildebrandi</strain>
    </source>
</reference>
<comment type="caution">
    <text evidence="2">The sequence shown here is derived from an EMBL/GenBank/DDBJ whole genome shotgun (WGS) entry which is preliminary data.</text>
</comment>
<dbReference type="EMBL" id="JAGRRH010000007">
    <property type="protein sequence ID" value="KAG7366025.1"/>
    <property type="molecule type" value="Genomic_DNA"/>
</dbReference>
<dbReference type="AlphaFoldDB" id="A0A9K3Q0J3"/>
<evidence type="ECO:0000313" key="2">
    <source>
        <dbReference type="EMBL" id="KAG7366025.1"/>
    </source>
</evidence>
<gene>
    <name evidence="2" type="ORF">IV203_028695</name>
</gene>
<feature type="compositionally biased region" description="Polar residues" evidence="1">
    <location>
        <begin position="1"/>
        <end position="10"/>
    </location>
</feature>
<keyword evidence="3" id="KW-1185">Reference proteome</keyword>
<evidence type="ECO:0000256" key="1">
    <source>
        <dbReference type="SAM" id="MobiDB-lite"/>
    </source>
</evidence>
<dbReference type="Proteomes" id="UP000693970">
    <property type="component" value="Unassembled WGS sequence"/>
</dbReference>
<protein>
    <submittedName>
        <fullName evidence="2">Uncharacterized protein</fullName>
    </submittedName>
</protein>